<dbReference type="Gene3D" id="1.10.40.50">
    <property type="entry name" value="Probable gtpase engc, domain 3"/>
    <property type="match status" value="1"/>
</dbReference>
<keyword evidence="3 10" id="KW-0479">Metal-binding</keyword>
<proteinExistence type="inferred from homology"/>
<dbReference type="RefSeq" id="WP_094607091.1">
    <property type="nucleotide sequence ID" value="NZ_CP155573.1"/>
</dbReference>
<feature type="binding site" evidence="10">
    <location>
        <begin position="151"/>
        <end position="154"/>
    </location>
    <ligand>
        <name>GTP</name>
        <dbReference type="ChEBI" id="CHEBI:37565"/>
    </ligand>
</feature>
<dbReference type="PANTHER" id="PTHR32120:SF10">
    <property type="entry name" value="SMALL RIBOSOMAL SUBUNIT BIOGENESIS GTPASE RSGA"/>
    <property type="match status" value="1"/>
</dbReference>
<dbReference type="SUPFAM" id="SSF52540">
    <property type="entry name" value="P-loop containing nucleoside triphosphate hydrolases"/>
    <property type="match status" value="1"/>
</dbReference>
<comment type="subunit">
    <text evidence="10">Monomer. Associates with 30S ribosomal subunit, binds 16S rRNA.</text>
</comment>
<dbReference type="PROSITE" id="PS51721">
    <property type="entry name" value="G_CP"/>
    <property type="match status" value="1"/>
</dbReference>
<reference evidence="13" key="1">
    <citation type="submission" date="2024-05" db="EMBL/GenBank/DDBJ databases">
        <title>Isolation and characterization of Sporomusa carbonis sp. nov., a carboxydotrophic hydrogenogen in the genus of Sporomusa isolated from a charcoal burning pile.</title>
        <authorList>
            <person name="Boeer T."/>
            <person name="Rosenbaum F."/>
            <person name="Eysell L."/>
            <person name="Mueller V."/>
            <person name="Daniel R."/>
            <person name="Poehlein A."/>
        </authorList>
    </citation>
    <scope>NUCLEOTIDE SEQUENCE [LARGE SCALE GENOMIC DNA]</scope>
    <source>
        <strain evidence="13">DSM 10669</strain>
    </source>
</reference>
<keyword evidence="1 10" id="KW-0963">Cytoplasm</keyword>
<evidence type="ECO:0000256" key="2">
    <source>
        <dbReference type="ARBA" id="ARBA00022517"/>
    </source>
</evidence>
<evidence type="ECO:0000259" key="11">
    <source>
        <dbReference type="PROSITE" id="PS50936"/>
    </source>
</evidence>
<keyword evidence="9 10" id="KW-0342">GTP-binding</keyword>
<feature type="domain" description="EngC GTPase" evidence="11">
    <location>
        <begin position="112"/>
        <end position="258"/>
    </location>
</feature>
<dbReference type="EC" id="3.6.1.-" evidence="10"/>
<sequence length="359" mass="39993">MSKTDLYTLGLTELLKQESRLYAELYVARVSVQHKHLYKVITENGEITAEISGKLAFSVQDKSGYPTVGDWVMVDRTQSNAGHAIINAVLQRRSILERKAAGNTQECQLIAANIDTIFICMSLNNDFNLRRMERYLAIAWDSMAIPVIILTKADLCPNISDKLSELHLVAPGVDILVTSSRSQEGYAEIMKYIDFGKTVAFIGSSGVGKSTLINCLAGTEVFVTQEIDQYDKGRHTTTHRQLIVLPTGGIVIDTPGMRELQLETADLSKAFADIDQLAQNCRFDDCSHQNEPGCAVKAAIETGTLLVERLISYQKLQAELNYQGMNSRQLEQAKIKRMFGSFGGMKEAQRSMKEKNKRK</sequence>
<dbReference type="PANTHER" id="PTHR32120">
    <property type="entry name" value="SMALL RIBOSOMAL SUBUNIT BIOGENESIS GTPASE RSGA"/>
    <property type="match status" value="1"/>
</dbReference>
<evidence type="ECO:0000313" key="13">
    <source>
        <dbReference type="EMBL" id="XFO66849.1"/>
    </source>
</evidence>
<evidence type="ECO:0000256" key="9">
    <source>
        <dbReference type="ARBA" id="ARBA00023134"/>
    </source>
</evidence>
<evidence type="ECO:0000256" key="8">
    <source>
        <dbReference type="ARBA" id="ARBA00022884"/>
    </source>
</evidence>
<evidence type="ECO:0000256" key="3">
    <source>
        <dbReference type="ARBA" id="ARBA00022723"/>
    </source>
</evidence>
<comment type="subcellular location">
    <subcellularLocation>
        <location evidence="10">Cytoplasm</location>
    </subcellularLocation>
</comment>
<keyword evidence="6 10" id="KW-0378">Hydrolase</keyword>
<dbReference type="Proteomes" id="UP000216752">
    <property type="component" value="Chromosome"/>
</dbReference>
<keyword evidence="4 10" id="KW-0699">rRNA-binding</keyword>
<evidence type="ECO:0000256" key="5">
    <source>
        <dbReference type="ARBA" id="ARBA00022741"/>
    </source>
</evidence>
<keyword evidence="7 10" id="KW-0862">Zinc</keyword>
<keyword evidence="14" id="KW-1185">Reference proteome</keyword>
<dbReference type="HAMAP" id="MF_01820">
    <property type="entry name" value="GTPase_RsgA"/>
    <property type="match status" value="1"/>
</dbReference>
<dbReference type="InterPro" id="IPR030378">
    <property type="entry name" value="G_CP_dom"/>
</dbReference>
<evidence type="ECO:0000256" key="4">
    <source>
        <dbReference type="ARBA" id="ARBA00022730"/>
    </source>
</evidence>
<evidence type="ECO:0000256" key="6">
    <source>
        <dbReference type="ARBA" id="ARBA00022801"/>
    </source>
</evidence>
<dbReference type="GO" id="GO:0016787">
    <property type="term" value="F:hydrolase activity"/>
    <property type="evidence" value="ECO:0007669"/>
    <property type="project" value="UniProtKB-KW"/>
</dbReference>
<dbReference type="PROSITE" id="PS50936">
    <property type="entry name" value="ENGC_GTPASE"/>
    <property type="match status" value="1"/>
</dbReference>
<keyword evidence="8 10" id="KW-0694">RNA-binding</keyword>
<feature type="domain" description="CP-type G" evidence="12">
    <location>
        <begin position="93"/>
        <end position="260"/>
    </location>
</feature>
<keyword evidence="5 10" id="KW-0547">Nucleotide-binding</keyword>
<dbReference type="EMBL" id="CP155573">
    <property type="protein sequence ID" value="XFO66849.1"/>
    <property type="molecule type" value="Genomic_DNA"/>
</dbReference>
<feature type="binding site" evidence="10">
    <location>
        <begin position="203"/>
        <end position="211"/>
    </location>
    <ligand>
        <name>GTP</name>
        <dbReference type="ChEBI" id="CHEBI:37565"/>
    </ligand>
</feature>
<evidence type="ECO:0000313" key="14">
    <source>
        <dbReference type="Proteomes" id="UP000216752"/>
    </source>
</evidence>
<evidence type="ECO:0000256" key="7">
    <source>
        <dbReference type="ARBA" id="ARBA00022833"/>
    </source>
</evidence>
<feature type="binding site" evidence="10">
    <location>
        <position position="281"/>
    </location>
    <ligand>
        <name>Zn(2+)</name>
        <dbReference type="ChEBI" id="CHEBI:29105"/>
    </ligand>
</feature>
<dbReference type="InterPro" id="IPR004881">
    <property type="entry name" value="Ribosome_biogen_GTPase_RsgA"/>
</dbReference>
<comment type="similarity">
    <text evidence="10">Belongs to the TRAFAC class YlqF/YawG GTPase family. RsgA subfamily.</text>
</comment>
<evidence type="ECO:0000259" key="12">
    <source>
        <dbReference type="PROSITE" id="PS51721"/>
    </source>
</evidence>
<comment type="cofactor">
    <cofactor evidence="10">
        <name>Zn(2+)</name>
        <dbReference type="ChEBI" id="CHEBI:29105"/>
    </cofactor>
    <text evidence="10">Binds 1 zinc ion per subunit.</text>
</comment>
<protein>
    <recommendedName>
        <fullName evidence="10">Small ribosomal subunit biogenesis GTPase RsgA</fullName>
        <ecNumber evidence="10">3.6.1.-</ecNumber>
    </recommendedName>
</protein>
<dbReference type="Pfam" id="PF03193">
    <property type="entry name" value="RsgA_GTPase"/>
    <property type="match status" value="1"/>
</dbReference>
<comment type="function">
    <text evidence="10">One of several proteins that assist in the late maturation steps of the functional core of the 30S ribosomal subunit. Helps release RbfA from mature subunits. May play a role in the assembly of ribosomal proteins into the subunit. Circularly permuted GTPase that catalyzes slow GTP hydrolysis, GTPase activity is stimulated by the 30S ribosomal subunit.</text>
</comment>
<name>A0ABZ3IMD1_9FIRM</name>
<feature type="binding site" evidence="10">
    <location>
        <position position="286"/>
    </location>
    <ligand>
        <name>Zn(2+)</name>
        <dbReference type="ChEBI" id="CHEBI:29105"/>
    </ligand>
</feature>
<feature type="binding site" evidence="10">
    <location>
        <position position="288"/>
    </location>
    <ligand>
        <name>Zn(2+)</name>
        <dbReference type="ChEBI" id="CHEBI:29105"/>
    </ligand>
</feature>
<gene>
    <name evidence="13" type="primary">rsgA_2</name>
    <name evidence="10" type="synonym">rsgA</name>
    <name evidence="13" type="ORF">SPSIL_030090</name>
</gene>
<keyword evidence="2 10" id="KW-0690">Ribosome biogenesis</keyword>
<evidence type="ECO:0000256" key="1">
    <source>
        <dbReference type="ARBA" id="ARBA00022490"/>
    </source>
</evidence>
<dbReference type="InterPro" id="IPR027417">
    <property type="entry name" value="P-loop_NTPase"/>
</dbReference>
<organism evidence="13 14">
    <name type="scientific">Sporomusa silvacetica DSM 10669</name>
    <dbReference type="NCBI Taxonomy" id="1123289"/>
    <lineage>
        <taxon>Bacteria</taxon>
        <taxon>Bacillati</taxon>
        <taxon>Bacillota</taxon>
        <taxon>Negativicutes</taxon>
        <taxon>Selenomonadales</taxon>
        <taxon>Sporomusaceae</taxon>
        <taxon>Sporomusa</taxon>
    </lineage>
</organism>
<dbReference type="CDD" id="cd01854">
    <property type="entry name" value="YjeQ_EngC"/>
    <property type="match status" value="1"/>
</dbReference>
<accession>A0ABZ3IMD1</accession>
<dbReference type="InterPro" id="IPR010914">
    <property type="entry name" value="RsgA_GTPase_dom"/>
</dbReference>
<evidence type="ECO:0000256" key="10">
    <source>
        <dbReference type="HAMAP-Rule" id="MF_01820"/>
    </source>
</evidence>
<feature type="binding site" evidence="10">
    <location>
        <position position="294"/>
    </location>
    <ligand>
        <name>Zn(2+)</name>
        <dbReference type="ChEBI" id="CHEBI:29105"/>
    </ligand>
</feature>
<dbReference type="NCBIfam" id="TIGR00157">
    <property type="entry name" value="ribosome small subunit-dependent GTPase A"/>
    <property type="match status" value="1"/>
</dbReference>
<dbReference type="Gene3D" id="3.40.50.300">
    <property type="entry name" value="P-loop containing nucleotide triphosphate hydrolases"/>
    <property type="match status" value="1"/>
</dbReference>